<proteinExistence type="predicted"/>
<evidence type="ECO:0000256" key="1">
    <source>
        <dbReference type="SAM" id="MobiDB-lite"/>
    </source>
</evidence>
<dbReference type="PROSITE" id="PS50007">
    <property type="entry name" value="PIPLC_X_DOMAIN"/>
    <property type="match status" value="1"/>
</dbReference>
<protein>
    <submittedName>
        <fullName evidence="2">Uncharacterized protein</fullName>
    </submittedName>
</protein>
<dbReference type="EMBL" id="JAJHUN010000006">
    <property type="protein sequence ID" value="KAJ4158406.1"/>
    <property type="molecule type" value="Genomic_DNA"/>
</dbReference>
<evidence type="ECO:0000313" key="2">
    <source>
        <dbReference type="EMBL" id="KAJ4158406.1"/>
    </source>
</evidence>
<feature type="compositionally biased region" description="Polar residues" evidence="1">
    <location>
        <begin position="89"/>
        <end position="99"/>
    </location>
</feature>
<feature type="region of interest" description="Disordered" evidence="1">
    <location>
        <begin position="86"/>
        <end position="176"/>
    </location>
</feature>
<keyword evidence="3" id="KW-1185">Reference proteome</keyword>
<evidence type="ECO:0000313" key="3">
    <source>
        <dbReference type="Proteomes" id="UP001144673"/>
    </source>
</evidence>
<sequence length="479" mass="53926">MSSDPYYMSSSPRNTGSVRPYNFGTADGHNPEIIYHLLDGQSRLTHQVPYNRLDDILRLAGPSPEQMELEEIERQEEERAILNAFGGERSSTPAPQAEQSRLGAPNYSPPSSPPLSITAAGQSIAGGEGHGPTSDVDTENTESTDAADWEDSSSGDDDANRPIERNLWEGPDAANEPQIYNGLMKRLLQRTSTDLENDTDDLLGRDYMHGVLPVYQPDLLVRHMKTRSGEKHTFSLQWDGPDDAPMPEGPFEVLCPNPMNVLPILSEPMALRHIYLPGWRGRHQEDKLKASEWQRGIELAVGRWRKSSVWNPFRPEIRLGDAVRILGFPDLLTFQDFIHRPKIADAFRELWDAHLQYVESQAEIPCDEAGRRPIALRIFYSRTCKGESEFDDEHPDKTDWETSSHLARFCLQVEKVCNAEHLPPIRGQLPILRMKAASSIVAWAGIELARILRTLPKQPGNRVCYLDEGRRPLVATVTV</sequence>
<feature type="compositionally biased region" description="Acidic residues" evidence="1">
    <location>
        <begin position="136"/>
        <end position="157"/>
    </location>
</feature>
<feature type="region of interest" description="Disordered" evidence="1">
    <location>
        <begin position="1"/>
        <end position="23"/>
    </location>
</feature>
<reference evidence="2" key="1">
    <citation type="journal article" date="2023" name="Access Microbiol">
        <title>De-novo genome assembly for Akanthomyces muscarius, a biocontrol agent of insect agricultural pests.</title>
        <authorList>
            <person name="Erdos Z."/>
            <person name="Studholme D.J."/>
            <person name="Raymond B."/>
            <person name="Sharma M."/>
        </authorList>
    </citation>
    <scope>NUCLEOTIDE SEQUENCE</scope>
    <source>
        <strain evidence="2">Ve6</strain>
    </source>
</reference>
<dbReference type="RefSeq" id="XP_056056773.1">
    <property type="nucleotide sequence ID" value="XM_056202186.1"/>
</dbReference>
<dbReference type="GeneID" id="80896092"/>
<accession>A0A9W8UQ56</accession>
<dbReference type="KEGG" id="amus:LMH87_008933"/>
<organism evidence="2 3">
    <name type="scientific">Akanthomyces muscarius</name>
    <name type="common">Entomopathogenic fungus</name>
    <name type="synonym">Lecanicillium muscarium</name>
    <dbReference type="NCBI Taxonomy" id="2231603"/>
    <lineage>
        <taxon>Eukaryota</taxon>
        <taxon>Fungi</taxon>
        <taxon>Dikarya</taxon>
        <taxon>Ascomycota</taxon>
        <taxon>Pezizomycotina</taxon>
        <taxon>Sordariomycetes</taxon>
        <taxon>Hypocreomycetidae</taxon>
        <taxon>Hypocreales</taxon>
        <taxon>Cordycipitaceae</taxon>
        <taxon>Akanthomyces</taxon>
    </lineage>
</organism>
<dbReference type="AlphaFoldDB" id="A0A9W8UQ56"/>
<dbReference type="Proteomes" id="UP001144673">
    <property type="component" value="Unassembled WGS sequence"/>
</dbReference>
<name>A0A9W8UQ56_AKAMU</name>
<feature type="compositionally biased region" description="Basic and acidic residues" evidence="1">
    <location>
        <begin position="158"/>
        <end position="167"/>
    </location>
</feature>
<feature type="compositionally biased region" description="Low complexity" evidence="1">
    <location>
        <begin position="1"/>
        <end position="12"/>
    </location>
</feature>
<comment type="caution">
    <text evidence="2">The sequence shown here is derived from an EMBL/GenBank/DDBJ whole genome shotgun (WGS) entry which is preliminary data.</text>
</comment>
<gene>
    <name evidence="2" type="ORF">LMH87_008933</name>
</gene>